<dbReference type="Proteomes" id="UP000091967">
    <property type="component" value="Unassembled WGS sequence"/>
</dbReference>
<feature type="compositionally biased region" description="Low complexity" evidence="1">
    <location>
        <begin position="273"/>
        <end position="292"/>
    </location>
</feature>
<feature type="region of interest" description="Disordered" evidence="1">
    <location>
        <begin position="101"/>
        <end position="145"/>
    </location>
</feature>
<dbReference type="EMBL" id="LYXU01000004">
    <property type="protein sequence ID" value="OBS17720.1"/>
    <property type="molecule type" value="Genomic_DNA"/>
</dbReference>
<protein>
    <submittedName>
        <fullName evidence="2">Uncharacterized protein</fullName>
    </submittedName>
</protein>
<accession>A0A1B8AB62</accession>
<feature type="compositionally biased region" description="Polar residues" evidence="1">
    <location>
        <begin position="252"/>
        <end position="262"/>
    </location>
</feature>
<dbReference type="AlphaFoldDB" id="A0A1B8AB62"/>
<evidence type="ECO:0000313" key="2">
    <source>
        <dbReference type="EMBL" id="OBS17720.1"/>
    </source>
</evidence>
<comment type="caution">
    <text evidence="2">The sequence shown here is derived from an EMBL/GenBank/DDBJ whole genome shotgun (WGS) entry which is preliminary data.</text>
</comment>
<reference evidence="2 3" key="1">
    <citation type="submission" date="2016-06" db="EMBL/GenBank/DDBJ databases">
        <title>Living apart together: crosstalk between the core and supernumerary genomes in a fungal plant pathogen.</title>
        <authorList>
            <person name="Vanheule A."/>
            <person name="Audenaert K."/>
            <person name="Warris S."/>
            <person name="Van De Geest H."/>
            <person name="Schijlen E."/>
            <person name="Hofte M."/>
            <person name="De Saeger S."/>
            <person name="Haesaert G."/>
            <person name="Waalwijk C."/>
            <person name="Van Der Lee T."/>
        </authorList>
    </citation>
    <scope>NUCLEOTIDE SEQUENCE [LARGE SCALE GENOMIC DNA]</scope>
    <source>
        <strain evidence="2 3">2516</strain>
    </source>
</reference>
<keyword evidence="3" id="KW-1185">Reference proteome</keyword>
<evidence type="ECO:0000256" key="1">
    <source>
        <dbReference type="SAM" id="MobiDB-lite"/>
    </source>
</evidence>
<gene>
    <name evidence="2" type="ORF">FPOA_09452</name>
</gene>
<dbReference type="OrthoDB" id="10666263at2759"/>
<organism evidence="2 3">
    <name type="scientific">Fusarium poae</name>
    <dbReference type="NCBI Taxonomy" id="36050"/>
    <lineage>
        <taxon>Eukaryota</taxon>
        <taxon>Fungi</taxon>
        <taxon>Dikarya</taxon>
        <taxon>Ascomycota</taxon>
        <taxon>Pezizomycotina</taxon>
        <taxon>Sordariomycetes</taxon>
        <taxon>Hypocreomycetidae</taxon>
        <taxon>Hypocreales</taxon>
        <taxon>Nectriaceae</taxon>
        <taxon>Fusarium</taxon>
    </lineage>
</organism>
<sequence length="331" mass="36273">MDSNAPKKHNDNPGFDPNIFVNPSKIKNTRARQVLIDDSSVHGLLVRIDGQSVNLPYDITQRPTVVSESSHSVDLDAFQQAINSIGSSAYGLPQPHQPINPLQGPEACPPNRGVKRTREDFEEGQPVNPSSYRNQPCPVRNGNPQGQFFRQGVQNQFTASSMPGFWNTPMPMGNSYPMANNMGYDPGFPPIPANQPPRGTFMPGAYTMPPNGNPGFPVANQTSPMAFVPVNYGPNSANMAGPQGQPHGFRQPRQQVPPNGTQMRPLVPRPGPHMHGQMPGPQMPPQMASQMPGQMGPHMHGQVPGPYMPPQMPGPQMSHRVMYRDYYDNCN</sequence>
<evidence type="ECO:0000313" key="3">
    <source>
        <dbReference type="Proteomes" id="UP000091967"/>
    </source>
</evidence>
<dbReference type="STRING" id="36050.A0A1B8AB62"/>
<feature type="region of interest" description="Disordered" evidence="1">
    <location>
        <begin position="240"/>
        <end position="292"/>
    </location>
</feature>
<proteinExistence type="predicted"/>
<name>A0A1B8AB62_FUSPO</name>